<accession>A0A7X9WCE8</accession>
<evidence type="ECO:0000313" key="6">
    <source>
        <dbReference type="Proteomes" id="UP000538955"/>
    </source>
</evidence>
<dbReference type="EMBL" id="JABBLX010000055">
    <property type="protein sequence ID" value="NMK98647.1"/>
    <property type="molecule type" value="Genomic_DNA"/>
</dbReference>
<dbReference type="AlphaFoldDB" id="A0A7X9WCE8"/>
<dbReference type="EMBL" id="SCHC01000003">
    <property type="protein sequence ID" value="TBW76065.1"/>
    <property type="molecule type" value="Genomic_DNA"/>
</dbReference>
<feature type="chain" id="PRO_5044662211" description="Lipoprotein" evidence="1">
    <location>
        <begin position="22"/>
        <end position="126"/>
    </location>
</feature>
<evidence type="ECO:0000313" key="4">
    <source>
        <dbReference type="EMBL" id="TBW76065.1"/>
    </source>
</evidence>
<reference evidence="6 7" key="2">
    <citation type="submission" date="2020-04" db="EMBL/GenBank/DDBJ databases">
        <title>The Epidemiology and Molecular Characteristics of Linezolid-Resistant Staphylococcus capitis in Huashan Hospital, Shanghai.</title>
        <authorList>
            <person name="Ding L."/>
            <person name="Li P."/>
            <person name="Yang Y."/>
            <person name="Lin D."/>
            <person name="Xu X."/>
        </authorList>
    </citation>
    <scope>NUCLEOTIDE SEQUENCE [LARGE SCALE GENOMIC DNA]</scope>
    <source>
        <strain evidence="3 7">12-86</strain>
        <strain evidence="2 6">17-84</strain>
    </source>
</reference>
<dbReference type="PROSITE" id="PS51257">
    <property type="entry name" value="PROKAR_LIPOPROTEIN"/>
    <property type="match status" value="1"/>
</dbReference>
<protein>
    <recommendedName>
        <fullName evidence="8">Lipoprotein</fullName>
    </recommendedName>
</protein>
<gene>
    <name evidence="4" type="ORF">EQ811_09470</name>
    <name evidence="3" type="ORF">HHM13_11325</name>
    <name evidence="2" type="ORF">HHM24_11405</name>
</gene>
<dbReference type="Proteomes" id="UP000538955">
    <property type="component" value="Unassembled WGS sequence"/>
</dbReference>
<evidence type="ECO:0000313" key="5">
    <source>
        <dbReference type="Proteomes" id="UP000291949"/>
    </source>
</evidence>
<dbReference type="Proteomes" id="UP000291949">
    <property type="component" value="Unassembled WGS sequence"/>
</dbReference>
<comment type="caution">
    <text evidence="3">The sequence shown here is derived from an EMBL/GenBank/DDBJ whole genome shotgun (WGS) entry which is preliminary data.</text>
</comment>
<evidence type="ECO:0000313" key="7">
    <source>
        <dbReference type="Proteomes" id="UP000550736"/>
    </source>
</evidence>
<dbReference type="Proteomes" id="UP000550736">
    <property type="component" value="Unassembled WGS sequence"/>
</dbReference>
<feature type="signal peptide" evidence="1">
    <location>
        <begin position="1"/>
        <end position="21"/>
    </location>
</feature>
<keyword evidence="6" id="KW-1185">Reference proteome</keyword>
<keyword evidence="1" id="KW-0732">Signal</keyword>
<dbReference type="RefSeq" id="WP_030061370.1">
    <property type="nucleotide sequence ID" value="NZ_AP014956.1"/>
</dbReference>
<sequence>MKRLILLISLLSLAFILTACGGTGKQKEPSKESQKSDKYEYVYYEVLNDGGEDTPNVEIKYKDNKGKSHLEKTDLKHVYEHILSDGNKKPYIVKDGSKIHVYRPPYMTYGDDDVEGKAVSKDEVSK</sequence>
<proteinExistence type="predicted"/>
<evidence type="ECO:0008006" key="8">
    <source>
        <dbReference type="Google" id="ProtNLM"/>
    </source>
</evidence>
<evidence type="ECO:0000313" key="2">
    <source>
        <dbReference type="EMBL" id="NMK55318.1"/>
    </source>
</evidence>
<reference evidence="4 5" key="1">
    <citation type="journal article" date="2019" name="Sci. Transl. Med.">
        <title>Quorum sensing between bacterial species on the skin protects against epidermal injury in atopic dermatitis.</title>
        <authorList>
            <person name="Williams M.R."/>
        </authorList>
    </citation>
    <scope>NUCLEOTIDE SEQUENCE [LARGE SCALE GENOMIC DNA]</scope>
    <source>
        <strain evidence="4 5">H8</strain>
    </source>
</reference>
<dbReference type="EMBL" id="JABBMI010000091">
    <property type="protein sequence ID" value="NMK55318.1"/>
    <property type="molecule type" value="Genomic_DNA"/>
</dbReference>
<evidence type="ECO:0000313" key="3">
    <source>
        <dbReference type="EMBL" id="NMK98647.1"/>
    </source>
</evidence>
<organism evidence="3 7">
    <name type="scientific">Staphylococcus capitis</name>
    <dbReference type="NCBI Taxonomy" id="29388"/>
    <lineage>
        <taxon>Bacteria</taxon>
        <taxon>Bacillati</taxon>
        <taxon>Bacillota</taxon>
        <taxon>Bacilli</taxon>
        <taxon>Bacillales</taxon>
        <taxon>Staphylococcaceae</taxon>
        <taxon>Staphylococcus</taxon>
    </lineage>
</organism>
<evidence type="ECO:0000256" key="1">
    <source>
        <dbReference type="SAM" id="SignalP"/>
    </source>
</evidence>
<name>A0A7X9WCE8_STACP</name>